<accession>A0ABR8XSX4</accession>
<dbReference type="InterPro" id="IPR000212">
    <property type="entry name" value="DNA_helicase_UvrD/REP"/>
</dbReference>
<evidence type="ECO:0000256" key="2">
    <source>
        <dbReference type="ARBA" id="ARBA00022801"/>
    </source>
</evidence>
<protein>
    <submittedName>
        <fullName evidence="6">ATP-binding domain-containing protein</fullName>
    </submittedName>
</protein>
<dbReference type="PANTHER" id="PTHR11070:SF2">
    <property type="entry name" value="ATP-DEPENDENT DNA HELICASE SRS2"/>
    <property type="match status" value="1"/>
</dbReference>
<keyword evidence="4 6" id="KW-0067">ATP-binding</keyword>
<keyword evidence="3" id="KW-0347">Helicase</keyword>
<dbReference type="Gene3D" id="3.40.50.300">
    <property type="entry name" value="P-loop containing nucleotide triphosphate hydrolases"/>
    <property type="match status" value="1"/>
</dbReference>
<dbReference type="SUPFAM" id="SSF52540">
    <property type="entry name" value="P-loop containing nucleoside triphosphate hydrolases"/>
    <property type="match status" value="1"/>
</dbReference>
<keyword evidence="1" id="KW-0547">Nucleotide-binding</keyword>
<dbReference type="InterPro" id="IPR027417">
    <property type="entry name" value="P-loop_NTPase"/>
</dbReference>
<evidence type="ECO:0000259" key="5">
    <source>
        <dbReference type="Pfam" id="PF13361"/>
    </source>
</evidence>
<dbReference type="Pfam" id="PF13361">
    <property type="entry name" value="UvrD_C"/>
    <property type="match status" value="1"/>
</dbReference>
<dbReference type="Proteomes" id="UP000600565">
    <property type="component" value="Unassembled WGS sequence"/>
</dbReference>
<dbReference type="EMBL" id="JACSPW010000032">
    <property type="protein sequence ID" value="MBD8035040.1"/>
    <property type="molecule type" value="Genomic_DNA"/>
</dbReference>
<dbReference type="GO" id="GO:0005524">
    <property type="term" value="F:ATP binding"/>
    <property type="evidence" value="ECO:0007669"/>
    <property type="project" value="UniProtKB-KW"/>
</dbReference>
<name>A0ABR8XSX4_9BACL</name>
<proteinExistence type="predicted"/>
<comment type="caution">
    <text evidence="6">The sequence shown here is derived from an EMBL/GenBank/DDBJ whole genome shotgun (WGS) entry which is preliminary data.</text>
</comment>
<gene>
    <name evidence="6" type="ORF">H9632_18460</name>
</gene>
<dbReference type="PANTHER" id="PTHR11070">
    <property type="entry name" value="UVRD / RECB / PCRA DNA HELICASE FAMILY MEMBER"/>
    <property type="match status" value="1"/>
</dbReference>
<keyword evidence="2" id="KW-0378">Hydrolase</keyword>
<evidence type="ECO:0000313" key="7">
    <source>
        <dbReference type="Proteomes" id="UP000600565"/>
    </source>
</evidence>
<sequence>MEEFYFTSFHTAKGLEFDYVFIADLVDPSQAEKLGNEFDWNVERRLLYVAITRA</sequence>
<evidence type="ECO:0000256" key="1">
    <source>
        <dbReference type="ARBA" id="ARBA00022741"/>
    </source>
</evidence>
<feature type="domain" description="UvrD-like helicase C-terminal" evidence="5">
    <location>
        <begin position="8"/>
        <end position="54"/>
    </location>
</feature>
<keyword evidence="7" id="KW-1185">Reference proteome</keyword>
<organism evidence="6 7">
    <name type="scientific">Solibacillus merdavium</name>
    <dbReference type="NCBI Taxonomy" id="2762218"/>
    <lineage>
        <taxon>Bacteria</taxon>
        <taxon>Bacillati</taxon>
        <taxon>Bacillota</taxon>
        <taxon>Bacilli</taxon>
        <taxon>Bacillales</taxon>
        <taxon>Caryophanaceae</taxon>
        <taxon>Solibacillus</taxon>
    </lineage>
</organism>
<evidence type="ECO:0000256" key="3">
    <source>
        <dbReference type="ARBA" id="ARBA00022806"/>
    </source>
</evidence>
<reference evidence="6 7" key="1">
    <citation type="submission" date="2020-08" db="EMBL/GenBank/DDBJ databases">
        <title>A Genomic Blueprint of the Chicken Gut Microbiome.</title>
        <authorList>
            <person name="Gilroy R."/>
            <person name="Ravi A."/>
            <person name="Getino M."/>
            <person name="Pursley I."/>
            <person name="Horton D.L."/>
            <person name="Alikhan N.-F."/>
            <person name="Baker D."/>
            <person name="Gharbi K."/>
            <person name="Hall N."/>
            <person name="Watson M."/>
            <person name="Adriaenssens E.M."/>
            <person name="Foster-Nyarko E."/>
            <person name="Jarju S."/>
            <person name="Secka A."/>
            <person name="Antonio M."/>
            <person name="Oren A."/>
            <person name="Chaudhuri R."/>
            <person name="La Ragione R.M."/>
            <person name="Hildebrand F."/>
            <person name="Pallen M.J."/>
        </authorList>
    </citation>
    <scope>NUCLEOTIDE SEQUENCE [LARGE SCALE GENOMIC DNA]</scope>
    <source>
        <strain evidence="6 7">Sa1YVA6</strain>
    </source>
</reference>
<dbReference type="InterPro" id="IPR014017">
    <property type="entry name" value="DNA_helicase_UvrD-like_C"/>
</dbReference>
<evidence type="ECO:0000256" key="4">
    <source>
        <dbReference type="ARBA" id="ARBA00022840"/>
    </source>
</evidence>
<dbReference type="RefSeq" id="WP_191705517.1">
    <property type="nucleotide sequence ID" value="NZ_JACSPW010000032.1"/>
</dbReference>
<evidence type="ECO:0000313" key="6">
    <source>
        <dbReference type="EMBL" id="MBD8035040.1"/>
    </source>
</evidence>